<dbReference type="Proteomes" id="UP001187192">
    <property type="component" value="Unassembled WGS sequence"/>
</dbReference>
<sequence length="64" mass="5868">MKQVGAWAGVPAGEGWGVPRVKEWGAGAGWGAVGAGVGGGGAGGGSSASGRLSGSVTDDGKDLG</sequence>
<feature type="region of interest" description="Disordered" evidence="1">
    <location>
        <begin position="32"/>
        <end position="64"/>
    </location>
</feature>
<comment type="caution">
    <text evidence="2">The sequence shown here is derived from an EMBL/GenBank/DDBJ whole genome shotgun (WGS) entry which is preliminary data.</text>
</comment>
<reference evidence="2" key="1">
    <citation type="submission" date="2023-07" db="EMBL/GenBank/DDBJ databases">
        <title>draft genome sequence of fig (Ficus carica).</title>
        <authorList>
            <person name="Takahashi T."/>
            <person name="Nishimura K."/>
        </authorList>
    </citation>
    <scope>NUCLEOTIDE SEQUENCE</scope>
</reference>
<protein>
    <submittedName>
        <fullName evidence="2">Uncharacterized protein</fullName>
    </submittedName>
</protein>
<keyword evidence="3" id="KW-1185">Reference proteome</keyword>
<feature type="compositionally biased region" description="Gly residues" evidence="1">
    <location>
        <begin position="32"/>
        <end position="47"/>
    </location>
</feature>
<evidence type="ECO:0000313" key="2">
    <source>
        <dbReference type="EMBL" id="GMN63360.1"/>
    </source>
</evidence>
<dbReference type="AlphaFoldDB" id="A0AA88DWM1"/>
<evidence type="ECO:0000313" key="3">
    <source>
        <dbReference type="Proteomes" id="UP001187192"/>
    </source>
</evidence>
<gene>
    <name evidence="2" type="ORF">TIFTF001_032444</name>
</gene>
<evidence type="ECO:0000256" key="1">
    <source>
        <dbReference type="SAM" id="MobiDB-lite"/>
    </source>
</evidence>
<dbReference type="EMBL" id="BTGU01000148">
    <property type="protein sequence ID" value="GMN63360.1"/>
    <property type="molecule type" value="Genomic_DNA"/>
</dbReference>
<proteinExistence type="predicted"/>
<accession>A0AA88DWM1</accession>
<organism evidence="2 3">
    <name type="scientific">Ficus carica</name>
    <name type="common">Common fig</name>
    <dbReference type="NCBI Taxonomy" id="3494"/>
    <lineage>
        <taxon>Eukaryota</taxon>
        <taxon>Viridiplantae</taxon>
        <taxon>Streptophyta</taxon>
        <taxon>Embryophyta</taxon>
        <taxon>Tracheophyta</taxon>
        <taxon>Spermatophyta</taxon>
        <taxon>Magnoliopsida</taxon>
        <taxon>eudicotyledons</taxon>
        <taxon>Gunneridae</taxon>
        <taxon>Pentapetalae</taxon>
        <taxon>rosids</taxon>
        <taxon>fabids</taxon>
        <taxon>Rosales</taxon>
        <taxon>Moraceae</taxon>
        <taxon>Ficeae</taxon>
        <taxon>Ficus</taxon>
    </lineage>
</organism>
<name>A0AA88DWM1_FICCA</name>